<dbReference type="Proteomes" id="UP001497525">
    <property type="component" value="Unassembled WGS sequence"/>
</dbReference>
<dbReference type="EMBL" id="CAXLJL010000098">
    <property type="protein sequence ID" value="CAL5131508.1"/>
    <property type="molecule type" value="Genomic_DNA"/>
</dbReference>
<sequence>MICGYNALCPRVRSDCSSNQLAVLGAGRELRGALLLFHVHSILGIRTSSLFTLNFSLLFVLLIFGNCRYACVRFLGARSLFLLILALR</sequence>
<comment type="caution">
    <text evidence="2">The sequence shown here is derived from an EMBL/GenBank/DDBJ whole genome shotgun (WGS) entry which is preliminary data.</text>
</comment>
<feature type="transmembrane region" description="Helical" evidence="1">
    <location>
        <begin position="43"/>
        <end position="64"/>
    </location>
</feature>
<organism evidence="2 3">
    <name type="scientific">Calicophoron daubneyi</name>
    <name type="common">Rumen fluke</name>
    <name type="synonym">Paramphistomum daubneyi</name>
    <dbReference type="NCBI Taxonomy" id="300641"/>
    <lineage>
        <taxon>Eukaryota</taxon>
        <taxon>Metazoa</taxon>
        <taxon>Spiralia</taxon>
        <taxon>Lophotrochozoa</taxon>
        <taxon>Platyhelminthes</taxon>
        <taxon>Trematoda</taxon>
        <taxon>Digenea</taxon>
        <taxon>Plagiorchiida</taxon>
        <taxon>Pronocephalata</taxon>
        <taxon>Paramphistomoidea</taxon>
        <taxon>Paramphistomidae</taxon>
        <taxon>Calicophoron</taxon>
    </lineage>
</organism>
<name>A0AAV2T4Z1_CALDB</name>
<reference evidence="2" key="1">
    <citation type="submission" date="2024-06" db="EMBL/GenBank/DDBJ databases">
        <authorList>
            <person name="Liu X."/>
            <person name="Lenzi L."/>
            <person name="Haldenby T S."/>
            <person name="Uol C."/>
        </authorList>
    </citation>
    <scope>NUCLEOTIDE SEQUENCE</scope>
</reference>
<evidence type="ECO:0000313" key="2">
    <source>
        <dbReference type="EMBL" id="CAL5131508.1"/>
    </source>
</evidence>
<dbReference type="AlphaFoldDB" id="A0AAV2T4Z1"/>
<gene>
    <name evidence="2" type="ORF">CDAUBV1_LOCUS3928</name>
</gene>
<keyword evidence="1" id="KW-0812">Transmembrane</keyword>
<protein>
    <submittedName>
        <fullName evidence="2">Uncharacterized protein</fullName>
    </submittedName>
</protein>
<keyword evidence="1" id="KW-0472">Membrane</keyword>
<proteinExistence type="predicted"/>
<accession>A0AAV2T4Z1</accession>
<keyword evidence="1" id="KW-1133">Transmembrane helix</keyword>
<evidence type="ECO:0000256" key="1">
    <source>
        <dbReference type="SAM" id="Phobius"/>
    </source>
</evidence>
<evidence type="ECO:0000313" key="3">
    <source>
        <dbReference type="Proteomes" id="UP001497525"/>
    </source>
</evidence>